<proteinExistence type="predicted"/>
<feature type="coiled-coil region" evidence="1">
    <location>
        <begin position="143"/>
        <end position="171"/>
    </location>
</feature>
<feature type="compositionally biased region" description="Basic and acidic residues" evidence="2">
    <location>
        <begin position="49"/>
        <end position="58"/>
    </location>
</feature>
<keyword evidence="4" id="KW-1185">Reference proteome</keyword>
<evidence type="ECO:0000313" key="3">
    <source>
        <dbReference type="Ensembl" id="ENSMMDP00005051508.1"/>
    </source>
</evidence>
<name>A0A668AJX9_9TELE</name>
<dbReference type="PANTHER" id="PTHR33820:SF4">
    <property type="entry name" value="COILED-COIL DOMAIN-CONTAINING PROTEIN 17"/>
    <property type="match status" value="1"/>
</dbReference>
<dbReference type="GeneTree" id="ENSGT00940000167241"/>
<feature type="region of interest" description="Disordered" evidence="2">
    <location>
        <begin position="42"/>
        <end position="69"/>
    </location>
</feature>
<dbReference type="InterPro" id="IPR038800">
    <property type="entry name" value="CCDC17"/>
</dbReference>
<dbReference type="Proteomes" id="UP000472263">
    <property type="component" value="Chromosome 4"/>
</dbReference>
<evidence type="ECO:0000256" key="2">
    <source>
        <dbReference type="SAM" id="MobiDB-lite"/>
    </source>
</evidence>
<evidence type="ECO:0000256" key="1">
    <source>
        <dbReference type="SAM" id="Coils"/>
    </source>
</evidence>
<accession>A0A668AJX9</accession>
<organism evidence="3 4">
    <name type="scientific">Myripristis murdjan</name>
    <name type="common">pinecone soldierfish</name>
    <dbReference type="NCBI Taxonomy" id="586833"/>
    <lineage>
        <taxon>Eukaryota</taxon>
        <taxon>Metazoa</taxon>
        <taxon>Chordata</taxon>
        <taxon>Craniata</taxon>
        <taxon>Vertebrata</taxon>
        <taxon>Euteleostomi</taxon>
        <taxon>Actinopterygii</taxon>
        <taxon>Neopterygii</taxon>
        <taxon>Teleostei</taxon>
        <taxon>Neoteleostei</taxon>
        <taxon>Acanthomorphata</taxon>
        <taxon>Holocentriformes</taxon>
        <taxon>Holocentridae</taxon>
        <taxon>Myripristis</taxon>
    </lineage>
</organism>
<reference evidence="3" key="2">
    <citation type="submission" date="2025-08" db="UniProtKB">
        <authorList>
            <consortium name="Ensembl"/>
        </authorList>
    </citation>
    <scope>IDENTIFICATION</scope>
</reference>
<dbReference type="AlphaFoldDB" id="A0A668AJX9"/>
<keyword evidence="1" id="KW-0175">Coiled coil</keyword>
<dbReference type="Ensembl" id="ENSMMDT00005052520.1">
    <property type="protein sequence ID" value="ENSMMDP00005051508.1"/>
    <property type="gene ID" value="ENSMMDG00005023268.1"/>
</dbReference>
<evidence type="ECO:0000313" key="4">
    <source>
        <dbReference type="Proteomes" id="UP000472263"/>
    </source>
</evidence>
<reference evidence="3" key="3">
    <citation type="submission" date="2025-09" db="UniProtKB">
        <authorList>
            <consortium name="Ensembl"/>
        </authorList>
    </citation>
    <scope>IDENTIFICATION</scope>
</reference>
<dbReference type="PANTHER" id="PTHR33820">
    <property type="entry name" value="COILED-COIL DOMAIN-CONTAINING PROTEIN 17"/>
    <property type="match status" value="1"/>
</dbReference>
<reference evidence="3" key="1">
    <citation type="submission" date="2019-06" db="EMBL/GenBank/DDBJ databases">
        <authorList>
            <consortium name="Wellcome Sanger Institute Data Sharing"/>
        </authorList>
    </citation>
    <scope>NUCLEOTIDE SEQUENCE [LARGE SCALE GENOMIC DNA]</scope>
</reference>
<dbReference type="InParanoid" id="A0A668AJX9"/>
<protein>
    <submittedName>
        <fullName evidence="3">Coiled-coil domain containing 17</fullName>
    </submittedName>
</protein>
<sequence>FISSTGEQISFLSCGDCSMVFHSAALLEKHKALFCIGSGTKHPGMSRQSSEHLIRDNGGDVQPKQSRTPHLEKVSRSQIALLTNLERASLSLWSFPRFLPLFIHMRKPTFFACVCVCVCVCVFVLELACQLDVLAEQSSTSHLESLLTELREQEQRNEETLQQLAEHLHAQSPLWSRSLRQAYMQSGGSDPAIVAQIIDLQAEAQTLEQNQQGPTSWELLALERENQRLEEEILRLQAGFVIFYDLVLGVDANLKVLRLVAALYLSGEEVGHLTPLPPVQCQSRGTLPCTHSLHNGNYTPLSVKQFVPRMQPSPSLSLVVELQAAGGLDIYEQEVQKLESHGWAQLELFDQHNQVQCLHSGHWRAPVRSLPVQPSLTHSQLNSIPQVDNMELCVRLVNARDGDMQTDLKPDPSHYKYLAVVSMVLSVSSRLQASNGFWRRKQS</sequence>